<dbReference type="KEGG" id="lvs:LOKVESSMR4R_02583"/>
<feature type="transmembrane region" description="Helical" evidence="1">
    <location>
        <begin position="12"/>
        <end position="34"/>
    </location>
</feature>
<organism evidence="2 3">
    <name type="scientific">Yoonia vestfoldensis</name>
    <dbReference type="NCBI Taxonomy" id="245188"/>
    <lineage>
        <taxon>Bacteria</taxon>
        <taxon>Pseudomonadati</taxon>
        <taxon>Pseudomonadota</taxon>
        <taxon>Alphaproteobacteria</taxon>
        <taxon>Rhodobacterales</taxon>
        <taxon>Paracoccaceae</taxon>
        <taxon>Yoonia</taxon>
    </lineage>
</organism>
<reference evidence="2 3" key="1">
    <citation type="submission" date="2017-05" db="EMBL/GenBank/DDBJ databases">
        <title>Genome Sequence of Loktanella vestfoldensis Strain SMR4r Isolated from a Culture of the Diatom Skeletonema marinoi.</title>
        <authorList>
            <person name="Topel M."/>
            <person name="Pinder M.I.M."/>
            <person name="Johansson O.N."/>
            <person name="Kourtchenko O."/>
            <person name="Godhe A."/>
            <person name="Clarke A.K."/>
        </authorList>
    </citation>
    <scope>NUCLEOTIDE SEQUENCE [LARGE SCALE GENOMIC DNA]</scope>
    <source>
        <strain evidence="2 3">SMR4r</strain>
    </source>
</reference>
<keyword evidence="1" id="KW-0812">Transmembrane</keyword>
<keyword evidence="1" id="KW-0472">Membrane</keyword>
<evidence type="ECO:0000313" key="3">
    <source>
        <dbReference type="Proteomes" id="UP000195273"/>
    </source>
</evidence>
<proteinExistence type="predicted"/>
<accession>A0A1Y0EE55</accession>
<keyword evidence="1" id="KW-1133">Transmembrane helix</keyword>
<sequence length="85" mass="9607">MMGFAYALLSGFGRRAVFAGAITFALITALWVAIRQGRQAAEANYAIRRADARIRALQTAKDTRYDVETASPAERERRLARWMRD</sequence>
<name>A0A1Y0EE55_9RHOB</name>
<dbReference type="Proteomes" id="UP000195273">
    <property type="component" value="Chromosome"/>
</dbReference>
<gene>
    <name evidence="2" type="ORF">LOKVESSMR4R_02583</name>
</gene>
<evidence type="ECO:0000256" key="1">
    <source>
        <dbReference type="SAM" id="Phobius"/>
    </source>
</evidence>
<protein>
    <submittedName>
        <fullName evidence="2">Uncharacterized protein</fullName>
    </submittedName>
</protein>
<keyword evidence="3" id="KW-1185">Reference proteome</keyword>
<dbReference type="EMBL" id="CP021431">
    <property type="protein sequence ID" value="ARU01885.1"/>
    <property type="molecule type" value="Genomic_DNA"/>
</dbReference>
<dbReference type="RefSeq" id="WP_087208978.1">
    <property type="nucleotide sequence ID" value="NZ_CP021431.1"/>
</dbReference>
<dbReference type="AlphaFoldDB" id="A0A1Y0EE55"/>
<evidence type="ECO:0000313" key="2">
    <source>
        <dbReference type="EMBL" id="ARU01885.1"/>
    </source>
</evidence>
<dbReference type="OrthoDB" id="7874752at2"/>